<dbReference type="PANTHER" id="PTHR34826">
    <property type="entry name" value="UPF0590 PROTEIN C409.17C"/>
    <property type="match status" value="1"/>
</dbReference>
<evidence type="ECO:0000313" key="3">
    <source>
        <dbReference type="EMBL" id="KOS23328.1"/>
    </source>
</evidence>
<dbReference type="Proteomes" id="UP000053831">
    <property type="component" value="Unassembled WGS sequence"/>
</dbReference>
<evidence type="ECO:0000256" key="1">
    <source>
        <dbReference type="SAM" id="MobiDB-lite"/>
    </source>
</evidence>
<sequence length="339" mass="37637">MSPYFSTEPHAYNQDQYSITLRFTPLRPPPPSSSSSSSSSASSSASSQSCGKARGISAADLLFGNDFDRPIRDRLPPGVNTAMGIVKWWIDPGLQGDVYADKPYIYGPALSSFNVVSVGGGLYDEKKGGLWVEEGGDDKAGVEFRRAVGAPADNKARMKWALRQASKERWVWEYDKTYALDFYNPYLDFTNLALKIPGFQIPAVKYLERHKPGSVPRRSHHLRYVLRHRTTGEVYLAVIFSLVLREDVDEDGVWREKSINSSSLDEGTEPTNGVEVDVDDEVQEEVETQLEGEPVRDASLIEAMKKLEAGNEEQVARPEATKDIVAKDEKPEASIADVD</sequence>
<dbReference type="EMBL" id="LGSR01000001">
    <property type="protein sequence ID" value="KOS23328.1"/>
    <property type="molecule type" value="Genomic_DNA"/>
</dbReference>
<organism evidence="3 4">
    <name type="scientific">Escovopsis weberi</name>
    <dbReference type="NCBI Taxonomy" id="150374"/>
    <lineage>
        <taxon>Eukaryota</taxon>
        <taxon>Fungi</taxon>
        <taxon>Dikarya</taxon>
        <taxon>Ascomycota</taxon>
        <taxon>Pezizomycotina</taxon>
        <taxon>Sordariomycetes</taxon>
        <taxon>Hypocreomycetidae</taxon>
        <taxon>Hypocreales</taxon>
        <taxon>Hypocreaceae</taxon>
        <taxon>Escovopsis</taxon>
    </lineage>
</organism>
<dbReference type="PANTHER" id="PTHR34826:SF2">
    <property type="entry name" value="UPF0590 PROTEIN C409.17C"/>
    <property type="match status" value="1"/>
</dbReference>
<feature type="region of interest" description="Disordered" evidence="1">
    <location>
        <begin position="22"/>
        <end position="49"/>
    </location>
</feature>
<protein>
    <submittedName>
        <fullName evidence="3">UPF0590 protein</fullName>
    </submittedName>
</protein>
<accession>A0A0M8N1R3</accession>
<dbReference type="InterPro" id="IPR013897">
    <property type="entry name" value="Duc1"/>
</dbReference>
<feature type="compositionally biased region" description="Basic and acidic residues" evidence="1">
    <location>
        <begin position="309"/>
        <end position="332"/>
    </location>
</feature>
<dbReference type="STRING" id="150374.A0A0M8N1R3"/>
<keyword evidence="4" id="KW-1185">Reference proteome</keyword>
<comment type="caution">
    <text evidence="3">The sequence shown here is derived from an EMBL/GenBank/DDBJ whole genome shotgun (WGS) entry which is preliminary data.</text>
</comment>
<dbReference type="Pfam" id="PF08588">
    <property type="entry name" value="Duc1"/>
    <property type="match status" value="1"/>
</dbReference>
<feature type="domain" description="Domain of unknown function at the cortex 1" evidence="2">
    <location>
        <begin position="19"/>
        <end position="243"/>
    </location>
</feature>
<dbReference type="AlphaFoldDB" id="A0A0M8N1R3"/>
<feature type="region of interest" description="Disordered" evidence="1">
    <location>
        <begin position="309"/>
        <end position="339"/>
    </location>
</feature>
<reference evidence="3 4" key="1">
    <citation type="submission" date="2015-07" db="EMBL/GenBank/DDBJ databases">
        <title>The genome of the fungus Escovopsis weberi, a specialized disease agent of ant agriculture.</title>
        <authorList>
            <person name="de Man T.J."/>
            <person name="Stajich J.E."/>
            <person name="Kubicek C.P."/>
            <person name="Chenthamara K."/>
            <person name="Atanasova L."/>
            <person name="Druzhinina I.S."/>
            <person name="Birnbaum S."/>
            <person name="Barribeau S.M."/>
            <person name="Teiling C."/>
            <person name="Suen G."/>
            <person name="Currie C."/>
            <person name="Gerardo N.M."/>
        </authorList>
    </citation>
    <scope>NUCLEOTIDE SEQUENCE [LARGE SCALE GENOMIC DNA]</scope>
</reference>
<evidence type="ECO:0000313" key="4">
    <source>
        <dbReference type="Proteomes" id="UP000053831"/>
    </source>
</evidence>
<gene>
    <name evidence="3" type="ORF">ESCO_006616</name>
</gene>
<evidence type="ECO:0000259" key="2">
    <source>
        <dbReference type="Pfam" id="PF08588"/>
    </source>
</evidence>
<feature type="compositionally biased region" description="Low complexity" evidence="1">
    <location>
        <begin position="33"/>
        <end position="47"/>
    </location>
</feature>
<proteinExistence type="predicted"/>
<dbReference type="OrthoDB" id="2119945at2759"/>
<name>A0A0M8N1R3_ESCWE</name>